<dbReference type="Proteomes" id="UP001339911">
    <property type="component" value="Unassembled WGS sequence"/>
</dbReference>
<proteinExistence type="predicted"/>
<evidence type="ECO:0000313" key="3">
    <source>
        <dbReference type="EMBL" id="MEE6307139.1"/>
    </source>
</evidence>
<keyword evidence="2" id="KW-1133">Transmembrane helix</keyword>
<dbReference type="RefSeq" id="WP_331207462.1">
    <property type="nucleotide sequence ID" value="NZ_JAZGQL010000006.1"/>
</dbReference>
<sequence>MEQIVPFVALAGALAVVLGGLRWLAARTRRRGVGRAVLGPLDEIYNPAAHRSQIEIQVQAERQAPAPVPGDKPRRGGAGGPGLAANR</sequence>
<feature type="compositionally biased region" description="Gly residues" evidence="1">
    <location>
        <begin position="76"/>
        <end position="87"/>
    </location>
</feature>
<reference evidence="3 4" key="1">
    <citation type="submission" date="2024-01" db="EMBL/GenBank/DDBJ databases">
        <title>Genome insights into Plantactinospora veratri sp. nov.</title>
        <authorList>
            <person name="Wang L."/>
        </authorList>
    </citation>
    <scope>NUCLEOTIDE SEQUENCE [LARGE SCALE GENOMIC DNA]</scope>
    <source>
        <strain evidence="3 4">NEAU-FHS4</strain>
    </source>
</reference>
<evidence type="ECO:0008006" key="5">
    <source>
        <dbReference type="Google" id="ProtNLM"/>
    </source>
</evidence>
<organism evidence="3 4">
    <name type="scientific">Plantactinospora veratri</name>
    <dbReference type="NCBI Taxonomy" id="1436122"/>
    <lineage>
        <taxon>Bacteria</taxon>
        <taxon>Bacillati</taxon>
        <taxon>Actinomycetota</taxon>
        <taxon>Actinomycetes</taxon>
        <taxon>Micromonosporales</taxon>
        <taxon>Micromonosporaceae</taxon>
        <taxon>Plantactinospora</taxon>
    </lineage>
</organism>
<feature type="transmembrane region" description="Helical" evidence="2">
    <location>
        <begin position="6"/>
        <end position="25"/>
    </location>
</feature>
<evidence type="ECO:0000313" key="4">
    <source>
        <dbReference type="Proteomes" id="UP001339911"/>
    </source>
</evidence>
<name>A0ABU7SBI0_9ACTN</name>
<evidence type="ECO:0000256" key="2">
    <source>
        <dbReference type="SAM" id="Phobius"/>
    </source>
</evidence>
<comment type="caution">
    <text evidence="3">The sequence shown here is derived from an EMBL/GenBank/DDBJ whole genome shotgun (WGS) entry which is preliminary data.</text>
</comment>
<gene>
    <name evidence="3" type="ORF">V1634_09920</name>
</gene>
<feature type="region of interest" description="Disordered" evidence="1">
    <location>
        <begin position="61"/>
        <end position="87"/>
    </location>
</feature>
<evidence type="ECO:0000256" key="1">
    <source>
        <dbReference type="SAM" id="MobiDB-lite"/>
    </source>
</evidence>
<protein>
    <recommendedName>
        <fullName evidence="5">Secreted protein</fullName>
    </recommendedName>
</protein>
<accession>A0ABU7SBI0</accession>
<keyword evidence="2" id="KW-0472">Membrane</keyword>
<keyword evidence="2" id="KW-0812">Transmembrane</keyword>
<keyword evidence="4" id="KW-1185">Reference proteome</keyword>
<dbReference type="EMBL" id="JAZGQL010000006">
    <property type="protein sequence ID" value="MEE6307139.1"/>
    <property type="molecule type" value="Genomic_DNA"/>
</dbReference>